<feature type="domain" description="Transposase IS116/IS110/IS902 C-terminal" evidence="2">
    <location>
        <begin position="212"/>
        <end position="289"/>
    </location>
</feature>
<dbReference type="InterPro" id="IPR047650">
    <property type="entry name" value="Transpos_IS110"/>
</dbReference>
<dbReference type="PANTHER" id="PTHR33055:SF3">
    <property type="entry name" value="PUTATIVE TRANSPOSASE FOR IS117-RELATED"/>
    <property type="match status" value="1"/>
</dbReference>
<dbReference type="InterPro" id="IPR003346">
    <property type="entry name" value="Transposase_20"/>
</dbReference>
<dbReference type="NCBIfam" id="NF033542">
    <property type="entry name" value="transpos_IS110"/>
    <property type="match status" value="1"/>
</dbReference>
<protein>
    <submittedName>
        <fullName evidence="3">IS110 family transposase ISBcen3</fullName>
    </submittedName>
</protein>
<dbReference type="InterPro" id="IPR002525">
    <property type="entry name" value="Transp_IS110-like_N"/>
</dbReference>
<sequence>MNIATVGLDLAKSVLQIHAVDLQGQIVVRKQLRRADVLPYFATLQPCVIGMEACASSHYWGRELAKLGHTVRLIAPQFVRPYVRSNKTDAADAEAICEAITRPNMRFVPVKTQAQQTVLSLHRARAGLVKSRTALANQIRGLLGEFGIVLPQGIRLLGQRAMAALSIRNDEHSEPFRALIQMLVEHLRELGSKVAELEGRIRAIHRTDAPGQLLETIPGIGPLTASALAASIGNARAFRSGRELAAWLGRVPRQHSSGGTPRLLGISKRGDSALRTLLIHGARAIIRMAASKPGMADSWLMKLCRRRHKNIAAVVLTAKNARAAWAMLIRNQTLPDQHVRDAATAPSVALAS</sequence>
<evidence type="ECO:0000259" key="2">
    <source>
        <dbReference type="Pfam" id="PF02371"/>
    </source>
</evidence>
<accession>A0A6J5H263</accession>
<dbReference type="Pfam" id="PF01548">
    <property type="entry name" value="DEDD_Tnp_IS110"/>
    <property type="match status" value="1"/>
</dbReference>
<dbReference type="GO" id="GO:0006313">
    <property type="term" value="P:DNA transposition"/>
    <property type="evidence" value="ECO:0007669"/>
    <property type="project" value="InterPro"/>
</dbReference>
<organism evidence="3 4">
    <name type="scientific">Paraburkholderia caffeinitolerans</name>
    <dbReference type="NCBI Taxonomy" id="1723730"/>
    <lineage>
        <taxon>Bacteria</taxon>
        <taxon>Pseudomonadati</taxon>
        <taxon>Pseudomonadota</taxon>
        <taxon>Betaproteobacteria</taxon>
        <taxon>Burkholderiales</taxon>
        <taxon>Burkholderiaceae</taxon>
        <taxon>Paraburkholderia</taxon>
    </lineage>
</organism>
<proteinExistence type="predicted"/>
<dbReference type="RefSeq" id="WP_175198386.1">
    <property type="nucleotide sequence ID" value="NZ_CADIKL010000067.1"/>
</dbReference>
<dbReference type="Proteomes" id="UP000494119">
    <property type="component" value="Unassembled WGS sequence"/>
</dbReference>
<gene>
    <name evidence="3" type="ORF">LMG28688_06985</name>
</gene>
<name>A0A6J5H263_9BURK</name>
<dbReference type="GO" id="GO:0004803">
    <property type="term" value="F:transposase activity"/>
    <property type="evidence" value="ECO:0007669"/>
    <property type="project" value="InterPro"/>
</dbReference>
<dbReference type="PANTHER" id="PTHR33055">
    <property type="entry name" value="TRANSPOSASE FOR INSERTION SEQUENCE ELEMENT IS1111A"/>
    <property type="match status" value="1"/>
</dbReference>
<feature type="domain" description="Transposase IS110-like N-terminal" evidence="1">
    <location>
        <begin position="6"/>
        <end position="145"/>
    </location>
</feature>
<evidence type="ECO:0000259" key="1">
    <source>
        <dbReference type="Pfam" id="PF01548"/>
    </source>
</evidence>
<keyword evidence="4" id="KW-1185">Reference proteome</keyword>
<dbReference type="GO" id="GO:0003677">
    <property type="term" value="F:DNA binding"/>
    <property type="evidence" value="ECO:0007669"/>
    <property type="project" value="InterPro"/>
</dbReference>
<dbReference type="EMBL" id="CADIKL010000067">
    <property type="protein sequence ID" value="CAB3809413.1"/>
    <property type="molecule type" value="Genomic_DNA"/>
</dbReference>
<evidence type="ECO:0000313" key="4">
    <source>
        <dbReference type="Proteomes" id="UP000494119"/>
    </source>
</evidence>
<dbReference type="Pfam" id="PF02371">
    <property type="entry name" value="Transposase_20"/>
    <property type="match status" value="1"/>
</dbReference>
<reference evidence="3 4" key="1">
    <citation type="submission" date="2020-04" db="EMBL/GenBank/DDBJ databases">
        <authorList>
            <person name="De Canck E."/>
        </authorList>
    </citation>
    <scope>NUCLEOTIDE SEQUENCE [LARGE SCALE GENOMIC DNA]</scope>
    <source>
        <strain evidence="3 4">LMG 28688</strain>
    </source>
</reference>
<evidence type="ECO:0000313" key="3">
    <source>
        <dbReference type="EMBL" id="CAB3809413.1"/>
    </source>
</evidence>
<dbReference type="AlphaFoldDB" id="A0A6J5H263"/>